<evidence type="ECO:0000313" key="4">
    <source>
        <dbReference type="EMBL" id="TXL76357.1"/>
    </source>
</evidence>
<keyword evidence="5" id="KW-1185">Reference proteome</keyword>
<accession>A0A5C8PPQ6</accession>
<dbReference type="InterPro" id="IPR011006">
    <property type="entry name" value="CheY-like_superfamily"/>
</dbReference>
<dbReference type="AlphaFoldDB" id="A0A5C8PPQ6"/>
<dbReference type="InterPro" id="IPR027417">
    <property type="entry name" value="P-loop_NTPase"/>
</dbReference>
<gene>
    <name evidence="4" type="ORF">FHP25_11960</name>
</gene>
<dbReference type="Gene3D" id="3.40.50.300">
    <property type="entry name" value="P-loop containing nucleotide triphosphate hydrolases"/>
    <property type="match status" value="1"/>
</dbReference>
<keyword evidence="2" id="KW-0067">ATP-binding</keyword>
<dbReference type="GO" id="GO:0009898">
    <property type="term" value="C:cytoplasmic side of plasma membrane"/>
    <property type="evidence" value="ECO:0007669"/>
    <property type="project" value="TreeGrafter"/>
</dbReference>
<dbReference type="InterPro" id="IPR017746">
    <property type="entry name" value="Cellulose_synthase_operon_BcsQ"/>
</dbReference>
<sequence>MSPASLAAAGTDGHRQPNSGDMLTMAVPATRDMNVTILPPLPPGAFVAFVEEPETHGRIAADVPPVLAGRAALHVVAGGFMAAMHMSDWPADLGGLILDITESPSPVADMAALVGVLPEDCVIIAIGDANDVHLFRDLVGAGASDYLVRPLPDGALGKAVETAIAAKAREVELRHARAAIQAAAAGKEAGPPDIAPLVVACIGTRGGVGTTTIAVALASMLGQARRRESLILDLDIHYGSVMLALDLDPADALREALSSPQRVDNLFVDQSVQRKTEFLCALGAEDPPRDATSLEDGAIATVVAAYQRRFRQVVLDTPRGDPSLLCQALEAATDLVLVCDLTLAGTRDAMRLLTLATDVAPQLRIHMIAGGATDPRKAPIKLADLERSVKQKAVCQVAFDDKNVAAAINAGKPLNEAMPRSVAVKSLQPLVNAMLAAVDPDAAAARSDPFWSRLLKPKGRVNTAAAGAGA</sequence>
<dbReference type="GO" id="GO:0016887">
    <property type="term" value="F:ATP hydrolysis activity"/>
    <property type="evidence" value="ECO:0007669"/>
    <property type="project" value="TreeGrafter"/>
</dbReference>
<dbReference type="GO" id="GO:0005524">
    <property type="term" value="F:ATP binding"/>
    <property type="evidence" value="ECO:0007669"/>
    <property type="project" value="UniProtKB-KW"/>
</dbReference>
<comment type="caution">
    <text evidence="4">The sequence shown here is derived from an EMBL/GenBank/DDBJ whole genome shotgun (WGS) entry which is preliminary data.</text>
</comment>
<dbReference type="InterPro" id="IPR050625">
    <property type="entry name" value="ParA/MinD_ATPase"/>
</dbReference>
<dbReference type="SUPFAM" id="SSF52540">
    <property type="entry name" value="P-loop containing nucleoside triphosphate hydrolases"/>
    <property type="match status" value="1"/>
</dbReference>
<dbReference type="EMBL" id="VDUZ01000011">
    <property type="protein sequence ID" value="TXL76357.1"/>
    <property type="molecule type" value="Genomic_DNA"/>
</dbReference>
<evidence type="ECO:0008006" key="6">
    <source>
        <dbReference type="Google" id="ProtNLM"/>
    </source>
</evidence>
<dbReference type="Gene3D" id="3.40.50.2300">
    <property type="match status" value="1"/>
</dbReference>
<dbReference type="SUPFAM" id="SSF52172">
    <property type="entry name" value="CheY-like"/>
    <property type="match status" value="1"/>
</dbReference>
<feature type="region of interest" description="Disordered" evidence="3">
    <location>
        <begin position="1"/>
        <end position="21"/>
    </location>
</feature>
<evidence type="ECO:0000256" key="1">
    <source>
        <dbReference type="ARBA" id="ARBA00022741"/>
    </source>
</evidence>
<protein>
    <recommendedName>
        <fullName evidence="6">Pilus assembly protein CpaE</fullName>
    </recommendedName>
</protein>
<reference evidence="4 5" key="1">
    <citation type="submission" date="2019-06" db="EMBL/GenBank/DDBJ databases">
        <title>New taxonomy in bacterial strain CC-CFT640, isolated from vineyard.</title>
        <authorList>
            <person name="Lin S.-Y."/>
            <person name="Tsai C.-F."/>
            <person name="Young C.-C."/>
        </authorList>
    </citation>
    <scope>NUCLEOTIDE SEQUENCE [LARGE SCALE GENOMIC DNA]</scope>
    <source>
        <strain evidence="4 5">CC-CFT640</strain>
    </source>
</reference>
<proteinExistence type="predicted"/>
<dbReference type="OrthoDB" id="9783172at2"/>
<evidence type="ECO:0000256" key="2">
    <source>
        <dbReference type="ARBA" id="ARBA00022840"/>
    </source>
</evidence>
<dbReference type="PANTHER" id="PTHR43384">
    <property type="entry name" value="SEPTUM SITE-DETERMINING PROTEIN MIND HOMOLOG, CHLOROPLASTIC-RELATED"/>
    <property type="match status" value="1"/>
</dbReference>
<dbReference type="Pfam" id="PF06564">
    <property type="entry name" value="CBP_BcsQ"/>
    <property type="match status" value="1"/>
</dbReference>
<dbReference type="PANTHER" id="PTHR43384:SF6">
    <property type="entry name" value="SEPTUM SITE-DETERMINING PROTEIN MIND HOMOLOG, CHLOROPLASTIC"/>
    <property type="match status" value="1"/>
</dbReference>
<keyword evidence="1" id="KW-0547">Nucleotide-binding</keyword>
<evidence type="ECO:0000313" key="5">
    <source>
        <dbReference type="Proteomes" id="UP000321638"/>
    </source>
</evidence>
<organism evidence="4 5">
    <name type="scientific">Vineibacter terrae</name>
    <dbReference type="NCBI Taxonomy" id="2586908"/>
    <lineage>
        <taxon>Bacteria</taxon>
        <taxon>Pseudomonadati</taxon>
        <taxon>Pseudomonadota</taxon>
        <taxon>Alphaproteobacteria</taxon>
        <taxon>Hyphomicrobiales</taxon>
        <taxon>Vineibacter</taxon>
    </lineage>
</organism>
<name>A0A5C8PPQ6_9HYPH</name>
<evidence type="ECO:0000256" key="3">
    <source>
        <dbReference type="SAM" id="MobiDB-lite"/>
    </source>
</evidence>
<dbReference type="Proteomes" id="UP000321638">
    <property type="component" value="Unassembled WGS sequence"/>
</dbReference>
<dbReference type="GO" id="GO:0051782">
    <property type="term" value="P:negative regulation of cell division"/>
    <property type="evidence" value="ECO:0007669"/>
    <property type="project" value="TreeGrafter"/>
</dbReference>
<dbReference type="GO" id="GO:0005829">
    <property type="term" value="C:cytosol"/>
    <property type="evidence" value="ECO:0007669"/>
    <property type="project" value="TreeGrafter"/>
</dbReference>